<protein>
    <recommendedName>
        <fullName evidence="4">Ycf15</fullName>
    </recommendedName>
</protein>
<evidence type="ECO:0000256" key="1">
    <source>
        <dbReference type="SAM" id="Phobius"/>
    </source>
</evidence>
<dbReference type="Proteomes" id="UP001054945">
    <property type="component" value="Unassembled WGS sequence"/>
</dbReference>
<keyword evidence="3" id="KW-1185">Reference proteome</keyword>
<evidence type="ECO:0008006" key="4">
    <source>
        <dbReference type="Google" id="ProtNLM"/>
    </source>
</evidence>
<proteinExistence type="predicted"/>
<organism evidence="2 3">
    <name type="scientific">Caerostris extrusa</name>
    <name type="common">Bark spider</name>
    <name type="synonym">Caerostris bankana</name>
    <dbReference type="NCBI Taxonomy" id="172846"/>
    <lineage>
        <taxon>Eukaryota</taxon>
        <taxon>Metazoa</taxon>
        <taxon>Ecdysozoa</taxon>
        <taxon>Arthropoda</taxon>
        <taxon>Chelicerata</taxon>
        <taxon>Arachnida</taxon>
        <taxon>Araneae</taxon>
        <taxon>Araneomorphae</taxon>
        <taxon>Entelegynae</taxon>
        <taxon>Araneoidea</taxon>
        <taxon>Araneidae</taxon>
        <taxon>Caerostris</taxon>
    </lineage>
</organism>
<gene>
    <name evidence="2" type="ORF">CEXT_720531</name>
</gene>
<name>A0AAV4SNA6_CAEEX</name>
<dbReference type="AlphaFoldDB" id="A0AAV4SNA6"/>
<reference evidence="2 3" key="1">
    <citation type="submission" date="2021-06" db="EMBL/GenBank/DDBJ databases">
        <title>Caerostris extrusa draft genome.</title>
        <authorList>
            <person name="Kono N."/>
            <person name="Arakawa K."/>
        </authorList>
    </citation>
    <scope>NUCLEOTIDE SEQUENCE [LARGE SCALE GENOMIC DNA]</scope>
</reference>
<feature type="transmembrane region" description="Helical" evidence="1">
    <location>
        <begin position="43"/>
        <end position="63"/>
    </location>
</feature>
<comment type="caution">
    <text evidence="2">The sequence shown here is derived from an EMBL/GenBank/DDBJ whole genome shotgun (WGS) entry which is preliminary data.</text>
</comment>
<dbReference type="EMBL" id="BPLR01009837">
    <property type="protein sequence ID" value="GIY34957.1"/>
    <property type="molecule type" value="Genomic_DNA"/>
</dbReference>
<keyword evidence="1" id="KW-0472">Membrane</keyword>
<keyword evidence="1" id="KW-0812">Transmembrane</keyword>
<accession>A0AAV4SNA6</accession>
<keyword evidence="1" id="KW-1133">Transmembrane helix</keyword>
<sequence length="81" mass="9437">MTLSREHVPKRSFPFLEIEGHRKNVFKLPSAPKKACRWGRETIFFNSYVTSIIIILGQTRLVANERARWSESKSFRHFGSG</sequence>
<evidence type="ECO:0000313" key="3">
    <source>
        <dbReference type="Proteomes" id="UP001054945"/>
    </source>
</evidence>
<evidence type="ECO:0000313" key="2">
    <source>
        <dbReference type="EMBL" id="GIY34957.1"/>
    </source>
</evidence>